<feature type="transmembrane region" description="Helical" evidence="1">
    <location>
        <begin position="64"/>
        <end position="81"/>
    </location>
</feature>
<name>A0AAE3IUN5_9BACI</name>
<keyword evidence="1" id="KW-0472">Membrane</keyword>
<organism evidence="2 3">
    <name type="scientific">Perspicuibacillus lycopersici</name>
    <dbReference type="NCBI Taxonomy" id="1325689"/>
    <lineage>
        <taxon>Bacteria</taxon>
        <taxon>Bacillati</taxon>
        <taxon>Bacillota</taxon>
        <taxon>Bacilli</taxon>
        <taxon>Bacillales</taxon>
        <taxon>Bacillaceae</taxon>
        <taxon>Perspicuibacillus</taxon>
    </lineage>
</organism>
<sequence length="118" mass="13558">MENRLSVRTYCISMLSIIANVYLWLRVIFIEWSETELEVIVNFSILLTPPVVLAIIALYLKRAWIMYVAFITSLPIGLYLLANEGTWQLFGSLEILLLISAILMTKDIVNKNKTKTYA</sequence>
<feature type="transmembrane region" description="Helical" evidence="1">
    <location>
        <begin position="39"/>
        <end position="59"/>
    </location>
</feature>
<dbReference type="EMBL" id="JAOUSF010000005">
    <property type="protein sequence ID" value="MCU9614836.1"/>
    <property type="molecule type" value="Genomic_DNA"/>
</dbReference>
<evidence type="ECO:0000256" key="1">
    <source>
        <dbReference type="SAM" id="Phobius"/>
    </source>
</evidence>
<reference evidence="2" key="1">
    <citation type="submission" date="2022-10" db="EMBL/GenBank/DDBJ databases">
        <title>Description of Fervidibacillus gen. nov. in the family Fervidibacillaceae fam. nov. with two species, Fervidibacillus albus sp. nov., and Fervidibacillus halotolerans sp. nov., isolated from tidal flat sediments.</title>
        <authorList>
            <person name="Kwon K.K."/>
            <person name="Yang S.-H."/>
        </authorList>
    </citation>
    <scope>NUCLEOTIDE SEQUENCE</scope>
    <source>
        <strain evidence="2">JCM 19140</strain>
    </source>
</reference>
<evidence type="ECO:0000313" key="3">
    <source>
        <dbReference type="Proteomes" id="UP001209318"/>
    </source>
</evidence>
<dbReference type="RefSeq" id="WP_263074157.1">
    <property type="nucleotide sequence ID" value="NZ_JAOUSF010000005.1"/>
</dbReference>
<gene>
    <name evidence="2" type="ORF">OEV98_14930</name>
</gene>
<proteinExistence type="predicted"/>
<feature type="transmembrane region" description="Helical" evidence="1">
    <location>
        <begin position="7"/>
        <end position="27"/>
    </location>
</feature>
<comment type="caution">
    <text evidence="2">The sequence shown here is derived from an EMBL/GenBank/DDBJ whole genome shotgun (WGS) entry which is preliminary data.</text>
</comment>
<keyword evidence="3" id="KW-1185">Reference proteome</keyword>
<feature type="transmembrane region" description="Helical" evidence="1">
    <location>
        <begin position="87"/>
        <end position="105"/>
    </location>
</feature>
<keyword evidence="1" id="KW-0812">Transmembrane</keyword>
<evidence type="ECO:0000313" key="2">
    <source>
        <dbReference type="EMBL" id="MCU9614836.1"/>
    </source>
</evidence>
<dbReference type="AlphaFoldDB" id="A0AAE3IUN5"/>
<protein>
    <submittedName>
        <fullName evidence="2">Uncharacterized protein</fullName>
    </submittedName>
</protein>
<accession>A0AAE3IUN5</accession>
<dbReference type="Proteomes" id="UP001209318">
    <property type="component" value="Unassembled WGS sequence"/>
</dbReference>
<keyword evidence="1" id="KW-1133">Transmembrane helix</keyword>